<evidence type="ECO:0000313" key="3">
    <source>
        <dbReference type="EMBL" id="KZT02925.1"/>
    </source>
</evidence>
<dbReference type="InterPro" id="IPR008936">
    <property type="entry name" value="Rho_GTPase_activation_prot"/>
</dbReference>
<feature type="compositionally biased region" description="Basic and acidic residues" evidence="1">
    <location>
        <begin position="386"/>
        <end position="403"/>
    </location>
</feature>
<gene>
    <name evidence="3" type="ORF">LAESUDRAFT_729686</name>
</gene>
<dbReference type="OrthoDB" id="79452at2759"/>
<evidence type="ECO:0000313" key="4">
    <source>
        <dbReference type="Proteomes" id="UP000076871"/>
    </source>
</evidence>
<feature type="compositionally biased region" description="Basic and acidic residues" evidence="1">
    <location>
        <begin position="424"/>
        <end position="434"/>
    </location>
</feature>
<feature type="compositionally biased region" description="Basic and acidic residues" evidence="1">
    <location>
        <begin position="42"/>
        <end position="60"/>
    </location>
</feature>
<dbReference type="Proteomes" id="UP000076871">
    <property type="component" value="Unassembled WGS sequence"/>
</dbReference>
<dbReference type="Gene3D" id="1.10.555.10">
    <property type="entry name" value="Rho GTPase activation protein"/>
    <property type="match status" value="1"/>
</dbReference>
<feature type="region of interest" description="Disordered" evidence="1">
    <location>
        <begin position="33"/>
        <end position="81"/>
    </location>
</feature>
<dbReference type="Pfam" id="PF00620">
    <property type="entry name" value="RhoGAP"/>
    <property type="match status" value="1"/>
</dbReference>
<feature type="compositionally biased region" description="Polar residues" evidence="1">
    <location>
        <begin position="685"/>
        <end position="700"/>
    </location>
</feature>
<dbReference type="InParanoid" id="A0A165CJI3"/>
<keyword evidence="4" id="KW-1185">Reference proteome</keyword>
<feature type="domain" description="Rho-GAP" evidence="2">
    <location>
        <begin position="268"/>
        <end position="511"/>
    </location>
</feature>
<feature type="region of interest" description="Disordered" evidence="1">
    <location>
        <begin position="386"/>
        <end position="434"/>
    </location>
</feature>
<evidence type="ECO:0000256" key="1">
    <source>
        <dbReference type="SAM" id="MobiDB-lite"/>
    </source>
</evidence>
<dbReference type="PROSITE" id="PS50238">
    <property type="entry name" value="RHOGAP"/>
    <property type="match status" value="1"/>
</dbReference>
<dbReference type="EMBL" id="KV427648">
    <property type="protein sequence ID" value="KZT02925.1"/>
    <property type="molecule type" value="Genomic_DNA"/>
</dbReference>
<reference evidence="3 4" key="1">
    <citation type="journal article" date="2016" name="Mol. Biol. Evol.">
        <title>Comparative Genomics of Early-Diverging Mushroom-Forming Fungi Provides Insights into the Origins of Lignocellulose Decay Capabilities.</title>
        <authorList>
            <person name="Nagy L.G."/>
            <person name="Riley R."/>
            <person name="Tritt A."/>
            <person name="Adam C."/>
            <person name="Daum C."/>
            <person name="Floudas D."/>
            <person name="Sun H."/>
            <person name="Yadav J.S."/>
            <person name="Pangilinan J."/>
            <person name="Larsson K.H."/>
            <person name="Matsuura K."/>
            <person name="Barry K."/>
            <person name="Labutti K."/>
            <person name="Kuo R."/>
            <person name="Ohm R.A."/>
            <person name="Bhattacharya S.S."/>
            <person name="Shirouzu T."/>
            <person name="Yoshinaga Y."/>
            <person name="Martin F.M."/>
            <person name="Grigoriev I.V."/>
            <person name="Hibbett D.S."/>
        </authorList>
    </citation>
    <scope>NUCLEOTIDE SEQUENCE [LARGE SCALE GENOMIC DNA]</scope>
    <source>
        <strain evidence="3 4">93-53</strain>
    </source>
</reference>
<feature type="compositionally biased region" description="Low complexity" evidence="1">
    <location>
        <begin position="572"/>
        <end position="586"/>
    </location>
</feature>
<dbReference type="STRING" id="1314785.A0A165CJI3"/>
<dbReference type="AlphaFoldDB" id="A0A165CJI3"/>
<name>A0A165CJI3_9APHY</name>
<evidence type="ECO:0000259" key="2">
    <source>
        <dbReference type="PROSITE" id="PS50238"/>
    </source>
</evidence>
<feature type="region of interest" description="Disordered" evidence="1">
    <location>
        <begin position="552"/>
        <end position="596"/>
    </location>
</feature>
<proteinExistence type="predicted"/>
<protein>
    <recommendedName>
        <fullName evidence="2">Rho-GAP domain-containing protein</fullName>
    </recommendedName>
</protein>
<dbReference type="InterPro" id="IPR000198">
    <property type="entry name" value="RhoGAP_dom"/>
</dbReference>
<accession>A0A165CJI3</accession>
<dbReference type="RefSeq" id="XP_040760665.1">
    <property type="nucleotide sequence ID" value="XM_040909686.1"/>
</dbReference>
<dbReference type="GeneID" id="63826715"/>
<dbReference type="GO" id="GO:0007165">
    <property type="term" value="P:signal transduction"/>
    <property type="evidence" value="ECO:0007669"/>
    <property type="project" value="InterPro"/>
</dbReference>
<sequence length="767" mass="85985">MPVNSRPRRASCATEAAQLAVEARMPAVRFSVKDALPQMTERPQRERGSVAGKEQEEGRSPHTSRGILHRTQLNLDPYAAPSPTRFAERHASPIPLYYTSTCAMTSVSRYPRFSSLPSSHLSDAYSEPLSPLHADYQQGDHVPSSLASSFARIPLSSRSPLANPKLSMVHSIDTEYDRLARACGQLPPASWAPAAPGQVAEEDLLNEGGNDGARHRRARSMRIAGHTPYVLDDPGPSSMLWQHDMHEGTLEPRDAPPFQQPEARGVLLSLLQLLQLGRQDVNDYIEMDEFLERKQEEERERQETGIYQTDLFRALPNRANLVELVRAFDTNANVSRSPLLRHAPMADICAVLTSYINSLPEPLFDRTMHDALWTWCVQAEMSEDEKKKDALDAQDAQDAKSESARACPNTPPSLSQSANTKTPQEQEREDADKERRRIAVTRHILQLFPPESLSLLAYFFAFFTQIPLCPDNGLSYEDIARIFAHRLLGGPSKNAARSLMMWLLNRWNAISENPLGGDENDSDALQSNLVRRLSSGRLRRLSLPPQWSEGMLTHDDSLQVPSYATPSGRPYSLSVSSDTSSSTAESMESEDEPKARGTLAYDMQDMRERKAAYEAHLGLPDDDYYGKSSVQEHGFVTTPLSDEHDFLKFYDYFRKEKNAFESNLTDMDEPSALSAEQTLHVSNDFPSAVTSSNHKLSSTVRDSRTSLEDVLLPDSTTTGMHQKLRNELSDQSPREIEYMRRETAQKQLEVALNERNDAKKLLQVSSS</sequence>
<feature type="compositionally biased region" description="Polar residues" evidence="1">
    <location>
        <begin position="412"/>
        <end position="423"/>
    </location>
</feature>
<feature type="region of interest" description="Disordered" evidence="1">
    <location>
        <begin position="685"/>
        <end position="707"/>
    </location>
</feature>
<dbReference type="SUPFAM" id="SSF48350">
    <property type="entry name" value="GTPase activation domain, GAP"/>
    <property type="match status" value="1"/>
</dbReference>
<organism evidence="3 4">
    <name type="scientific">Laetiporus sulphureus 93-53</name>
    <dbReference type="NCBI Taxonomy" id="1314785"/>
    <lineage>
        <taxon>Eukaryota</taxon>
        <taxon>Fungi</taxon>
        <taxon>Dikarya</taxon>
        <taxon>Basidiomycota</taxon>
        <taxon>Agaricomycotina</taxon>
        <taxon>Agaricomycetes</taxon>
        <taxon>Polyporales</taxon>
        <taxon>Laetiporus</taxon>
    </lineage>
</organism>